<reference evidence="1 2" key="1">
    <citation type="journal article" date="2024" name="Microbiology">
        <title>Methylomarinum rosea sp. nov., a novel halophilic methanotrophic bacterium from the hypersaline Lake Elton.</title>
        <authorList>
            <person name="Suleimanov R.Z."/>
            <person name="Oshkin I.Y."/>
            <person name="Danilova O.V."/>
            <person name="Suzina N.E."/>
            <person name="Dedysh S.N."/>
        </authorList>
    </citation>
    <scope>NUCLEOTIDE SEQUENCE [LARGE SCALE GENOMIC DNA]</scope>
    <source>
        <strain evidence="1 2">Ch1-1</strain>
    </source>
</reference>
<proteinExistence type="predicted"/>
<accession>A0AAU7NXN8</accession>
<dbReference type="KEGG" id="mech:Q9L42_004480"/>
<dbReference type="EMBL" id="CP157743">
    <property type="protein sequence ID" value="XBS21386.1"/>
    <property type="molecule type" value="Genomic_DNA"/>
</dbReference>
<evidence type="ECO:0000313" key="1">
    <source>
        <dbReference type="EMBL" id="XBS21386.1"/>
    </source>
</evidence>
<sequence>MKPHRTKYWLNHKAEDEATFRQEVRDVCKLYHQAQELHESGVHVISVDEKTGIQALERIHPDHPMSKGKLELHEFEYKRHGTQTLIANFEVATGKSCVQRWATPEQKTILWPISRRPSLLTPRQNGYLLPTN</sequence>
<dbReference type="RefSeq" id="WP_349432067.1">
    <property type="nucleotide sequence ID" value="NZ_CP157743.1"/>
</dbReference>
<dbReference type="Proteomes" id="UP001225378">
    <property type="component" value="Chromosome"/>
</dbReference>
<dbReference type="AlphaFoldDB" id="A0AAU7NXN8"/>
<name>A0AAU7NXN8_9GAMM</name>
<gene>
    <name evidence="1" type="ORF">Q9L42_004480</name>
</gene>
<evidence type="ECO:0008006" key="3">
    <source>
        <dbReference type="Google" id="ProtNLM"/>
    </source>
</evidence>
<evidence type="ECO:0000313" key="2">
    <source>
        <dbReference type="Proteomes" id="UP001225378"/>
    </source>
</evidence>
<keyword evidence="2" id="KW-1185">Reference proteome</keyword>
<protein>
    <recommendedName>
        <fullName evidence="3">Transposase</fullName>
    </recommendedName>
</protein>
<organism evidence="1 2">
    <name type="scientific">Methylomarinum roseum</name>
    <dbReference type="NCBI Taxonomy" id="3067653"/>
    <lineage>
        <taxon>Bacteria</taxon>
        <taxon>Pseudomonadati</taxon>
        <taxon>Pseudomonadota</taxon>
        <taxon>Gammaproteobacteria</taxon>
        <taxon>Methylococcales</taxon>
        <taxon>Methylococcaceae</taxon>
        <taxon>Methylomarinum</taxon>
    </lineage>
</organism>